<reference evidence="2" key="1">
    <citation type="submission" date="2024-06" db="EMBL/GenBank/DDBJ databases">
        <title>Streptomyces sp. strain HUAS MG91 genome sequences.</title>
        <authorList>
            <person name="Mo P."/>
        </authorList>
    </citation>
    <scope>NUCLEOTIDE SEQUENCE</scope>
    <source>
        <strain evidence="2">HUAS MG91</strain>
    </source>
</reference>
<dbReference type="RefSeq" id="WP_353940729.1">
    <property type="nucleotide sequence ID" value="NZ_CP159534.1"/>
</dbReference>
<sequence>MTATAAGPVASRRRALLSETWRALRTAHPVRLLRLLRAGLLATVCATAVVYLVTATQGGQEVTTVRRSEEAGRRLADARRAVHTADEALRNALRTGQIELIGPGAGFANTTARIGTLLTAAGQGNAAGATGRAQFQFVQGKLLICQQLINTAVSDYPRGGPAGVESARDTLTAPRLRDPDTGRQIPGTGGLRASIEDLQDLQSAGLARQRDTGWLDPVRLWGFALAPPVVMLALFCATARILAIHFRRRVNGFLVATLAVTLAVTGVFAGLTLWDEDRLALHPAAGHPATMALVLLALVAAGVLNHLAHRPRLAEYRYPRP</sequence>
<gene>
    <name evidence="2" type="ORF">ABII15_03290</name>
</gene>
<proteinExistence type="predicted"/>
<evidence type="ECO:0000256" key="1">
    <source>
        <dbReference type="SAM" id="Phobius"/>
    </source>
</evidence>
<feature type="transmembrane region" description="Helical" evidence="1">
    <location>
        <begin position="220"/>
        <end position="243"/>
    </location>
</feature>
<dbReference type="EMBL" id="CP159534">
    <property type="protein sequence ID" value="XCJ69044.1"/>
    <property type="molecule type" value="Genomic_DNA"/>
</dbReference>
<organism evidence="2">
    <name type="scientific">Streptomyces tabacisoli</name>
    <dbReference type="NCBI Taxonomy" id="3156398"/>
    <lineage>
        <taxon>Bacteria</taxon>
        <taxon>Bacillati</taxon>
        <taxon>Actinomycetota</taxon>
        <taxon>Actinomycetes</taxon>
        <taxon>Kitasatosporales</taxon>
        <taxon>Streptomycetaceae</taxon>
        <taxon>Streptomyces</taxon>
    </lineage>
</organism>
<evidence type="ECO:0008006" key="3">
    <source>
        <dbReference type="Google" id="ProtNLM"/>
    </source>
</evidence>
<feature type="transmembrane region" description="Helical" evidence="1">
    <location>
        <begin position="286"/>
        <end position="308"/>
    </location>
</feature>
<keyword evidence="1" id="KW-0812">Transmembrane</keyword>
<accession>A0AAU8ILW0</accession>
<evidence type="ECO:0000313" key="2">
    <source>
        <dbReference type="EMBL" id="XCJ69044.1"/>
    </source>
</evidence>
<dbReference type="KEGG" id="stac:ABII15_03290"/>
<keyword evidence="1" id="KW-0472">Membrane</keyword>
<name>A0AAU8ILW0_9ACTN</name>
<keyword evidence="1" id="KW-1133">Transmembrane helix</keyword>
<dbReference type="AlphaFoldDB" id="A0AAU8ILW0"/>
<protein>
    <recommendedName>
        <fullName evidence="3">Integral membrane protein</fullName>
    </recommendedName>
</protein>
<feature type="transmembrane region" description="Helical" evidence="1">
    <location>
        <begin position="250"/>
        <end position="274"/>
    </location>
</feature>
<feature type="transmembrane region" description="Helical" evidence="1">
    <location>
        <begin position="35"/>
        <end position="54"/>
    </location>
</feature>